<gene>
    <name evidence="1" type="ORF">SHEWBE_2283</name>
</gene>
<sequence>MGRTRTDDIMFALACSGLLALNAVTY</sequence>
<reference evidence="2" key="1">
    <citation type="submission" date="2018-06" db="EMBL/GenBank/DDBJ databases">
        <authorList>
            <person name="Cea G.-C."/>
            <person name="William W."/>
        </authorList>
    </citation>
    <scope>NUCLEOTIDE SEQUENCE [LARGE SCALE GENOMIC DNA]</scope>
    <source>
        <strain evidence="2">DB21MT-2</strain>
    </source>
</reference>
<evidence type="ECO:0000313" key="1">
    <source>
        <dbReference type="EMBL" id="SQH76246.1"/>
    </source>
</evidence>
<dbReference type="AlphaFoldDB" id="A0A330M102"/>
<accession>A0A330M102</accession>
<dbReference type="Proteomes" id="UP000250123">
    <property type="component" value="Chromosome SHEWBE"/>
</dbReference>
<dbReference type="KEGG" id="sbk:SHEWBE_2283"/>
<dbReference type="EMBL" id="LS483452">
    <property type="protein sequence ID" value="SQH76246.1"/>
    <property type="molecule type" value="Genomic_DNA"/>
</dbReference>
<protein>
    <submittedName>
        <fullName evidence="1">Uncharacterized protein</fullName>
    </submittedName>
</protein>
<name>A0A330M102_9GAMM</name>
<proteinExistence type="predicted"/>
<evidence type="ECO:0000313" key="2">
    <source>
        <dbReference type="Proteomes" id="UP000250123"/>
    </source>
</evidence>
<organism evidence="1 2">
    <name type="scientific">Shewanella benthica</name>
    <dbReference type="NCBI Taxonomy" id="43661"/>
    <lineage>
        <taxon>Bacteria</taxon>
        <taxon>Pseudomonadati</taxon>
        <taxon>Pseudomonadota</taxon>
        <taxon>Gammaproteobacteria</taxon>
        <taxon>Alteromonadales</taxon>
        <taxon>Shewanellaceae</taxon>
        <taxon>Shewanella</taxon>
    </lineage>
</organism>